<organism evidence="3 4">
    <name type="scientific">Lithocarpus litseifolius</name>
    <dbReference type="NCBI Taxonomy" id="425828"/>
    <lineage>
        <taxon>Eukaryota</taxon>
        <taxon>Viridiplantae</taxon>
        <taxon>Streptophyta</taxon>
        <taxon>Embryophyta</taxon>
        <taxon>Tracheophyta</taxon>
        <taxon>Spermatophyta</taxon>
        <taxon>Magnoliopsida</taxon>
        <taxon>eudicotyledons</taxon>
        <taxon>Gunneridae</taxon>
        <taxon>Pentapetalae</taxon>
        <taxon>rosids</taxon>
        <taxon>fabids</taxon>
        <taxon>Fagales</taxon>
        <taxon>Fagaceae</taxon>
        <taxon>Lithocarpus</taxon>
    </lineage>
</organism>
<sequence length="243" mass="27986">MEDLTRHWNCLSLPEREDNGFTVSKEGSHKVLFVFDNKEDVDCILSGEPWSSDKNLVVLERYERQTPLDDLKFDKVTFWVQVHNIPIGHRSKSVAEDICEAIGRVDRSTKALDNEGGSYVRVRVSMDVYQPVCRGRVVTFEEGGKTWVSFRYERLPNICYWCGCFNHDDMDCNIWIQSKGTLRAEDQQYGSWIRAIQQGPARKSVVRVSGICEDKVENMSIRRRRESKSSPVAETMPKSKPVS</sequence>
<evidence type="ECO:0000259" key="2">
    <source>
        <dbReference type="Pfam" id="PF14392"/>
    </source>
</evidence>
<feature type="domain" description="Zinc knuckle CX2CX4HX4C" evidence="2">
    <location>
        <begin position="126"/>
        <end position="173"/>
    </location>
</feature>
<reference evidence="3 4" key="1">
    <citation type="submission" date="2024-01" db="EMBL/GenBank/DDBJ databases">
        <title>A telomere-to-telomere, gap-free genome of sweet tea (Lithocarpus litseifolius).</title>
        <authorList>
            <person name="Zhou J."/>
        </authorList>
    </citation>
    <scope>NUCLEOTIDE SEQUENCE [LARGE SCALE GENOMIC DNA]</scope>
    <source>
        <strain evidence="3">Zhou-2022a</strain>
        <tissue evidence="3">Leaf</tissue>
    </source>
</reference>
<evidence type="ECO:0000313" key="3">
    <source>
        <dbReference type="EMBL" id="KAL0011760.1"/>
    </source>
</evidence>
<comment type="caution">
    <text evidence="3">The sequence shown here is derived from an EMBL/GenBank/DDBJ whole genome shotgun (WGS) entry which is preliminary data.</text>
</comment>
<keyword evidence="4" id="KW-1185">Reference proteome</keyword>
<feature type="region of interest" description="Disordered" evidence="1">
    <location>
        <begin position="221"/>
        <end position="243"/>
    </location>
</feature>
<evidence type="ECO:0000313" key="4">
    <source>
        <dbReference type="Proteomes" id="UP001459277"/>
    </source>
</evidence>
<name>A0AAW2DM38_9ROSI</name>
<protein>
    <recommendedName>
        <fullName evidence="2">Zinc knuckle CX2CX4HX4C domain-containing protein</fullName>
    </recommendedName>
</protein>
<dbReference type="PANTHER" id="PTHR31286:SF167">
    <property type="entry name" value="OS09G0268800 PROTEIN"/>
    <property type="match status" value="1"/>
</dbReference>
<gene>
    <name evidence="3" type="ORF">SO802_006868</name>
</gene>
<dbReference type="AlphaFoldDB" id="A0AAW2DM38"/>
<dbReference type="PANTHER" id="PTHR31286">
    <property type="entry name" value="GLYCINE-RICH CELL WALL STRUCTURAL PROTEIN 1.8-LIKE"/>
    <property type="match status" value="1"/>
</dbReference>
<dbReference type="EMBL" id="JAZDWU010000002">
    <property type="protein sequence ID" value="KAL0011760.1"/>
    <property type="molecule type" value="Genomic_DNA"/>
</dbReference>
<evidence type="ECO:0000256" key="1">
    <source>
        <dbReference type="SAM" id="MobiDB-lite"/>
    </source>
</evidence>
<dbReference type="Pfam" id="PF14392">
    <property type="entry name" value="zf-CCHC_4"/>
    <property type="match status" value="1"/>
</dbReference>
<dbReference type="Proteomes" id="UP001459277">
    <property type="component" value="Unassembled WGS sequence"/>
</dbReference>
<proteinExistence type="predicted"/>
<dbReference type="InterPro" id="IPR040256">
    <property type="entry name" value="At4g02000-like"/>
</dbReference>
<accession>A0AAW2DM38</accession>
<dbReference type="InterPro" id="IPR025836">
    <property type="entry name" value="Zn_knuckle_CX2CX4HX4C"/>
</dbReference>